<keyword evidence="1" id="KW-0597">Phosphoprotein</keyword>
<dbReference type="PROSITE" id="PS00622">
    <property type="entry name" value="HTH_LUXR_1"/>
    <property type="match status" value="1"/>
</dbReference>
<evidence type="ECO:0000256" key="1">
    <source>
        <dbReference type="ARBA" id="ARBA00022553"/>
    </source>
</evidence>
<organism evidence="5 6">
    <name type="scientific">Loigolactobacillus backii</name>
    <dbReference type="NCBI Taxonomy" id="375175"/>
    <lineage>
        <taxon>Bacteria</taxon>
        <taxon>Bacillati</taxon>
        <taxon>Bacillota</taxon>
        <taxon>Bacilli</taxon>
        <taxon>Lactobacillales</taxon>
        <taxon>Lactobacillaceae</taxon>
        <taxon>Loigolactobacillus</taxon>
    </lineage>
</organism>
<dbReference type="Gene3D" id="3.40.50.2300">
    <property type="match status" value="1"/>
</dbReference>
<evidence type="ECO:0000313" key="5">
    <source>
        <dbReference type="EMBL" id="ANK61377.1"/>
    </source>
</evidence>
<evidence type="ECO:0000256" key="3">
    <source>
        <dbReference type="ARBA" id="ARBA00023125"/>
    </source>
</evidence>
<dbReference type="GO" id="GO:0003677">
    <property type="term" value="F:DNA binding"/>
    <property type="evidence" value="ECO:0007669"/>
    <property type="project" value="UniProtKB-KW"/>
</dbReference>
<dbReference type="PRINTS" id="PR00038">
    <property type="entry name" value="HTHLUXR"/>
</dbReference>
<gene>
    <name evidence="5" type="ORF">AYR53_00570</name>
</gene>
<dbReference type="SMART" id="SM00421">
    <property type="entry name" value="HTH_LUXR"/>
    <property type="match status" value="1"/>
</dbReference>
<evidence type="ECO:0000313" key="6">
    <source>
        <dbReference type="Proteomes" id="UP000078582"/>
    </source>
</evidence>
<name>A0A192GZG0_9LACO</name>
<dbReference type="STRING" id="375175.AYR53_00570"/>
<dbReference type="SUPFAM" id="SSF52172">
    <property type="entry name" value="CheY-like"/>
    <property type="match status" value="1"/>
</dbReference>
<dbReference type="GO" id="GO:0006355">
    <property type="term" value="P:regulation of DNA-templated transcription"/>
    <property type="evidence" value="ECO:0007669"/>
    <property type="project" value="InterPro"/>
</dbReference>
<keyword evidence="4" id="KW-0804">Transcription</keyword>
<dbReference type="SMART" id="SM00448">
    <property type="entry name" value="REC"/>
    <property type="match status" value="1"/>
</dbReference>
<evidence type="ECO:0000256" key="4">
    <source>
        <dbReference type="ARBA" id="ARBA00023163"/>
    </source>
</evidence>
<dbReference type="CDD" id="cd17535">
    <property type="entry name" value="REC_NarL-like"/>
    <property type="match status" value="1"/>
</dbReference>
<dbReference type="CDD" id="cd06170">
    <property type="entry name" value="LuxR_C_like"/>
    <property type="match status" value="1"/>
</dbReference>
<reference evidence="5 6" key="1">
    <citation type="submission" date="2016-03" db="EMBL/GenBank/DDBJ databases">
        <title>Pediococcus and Lactobacillus from brewery environment - whole genome sequencing and assembly.</title>
        <authorList>
            <person name="Behr J."/>
            <person name="Geissler A.J."/>
            <person name="Vogel R.F."/>
        </authorList>
    </citation>
    <scope>NUCLEOTIDE SEQUENCE [LARGE SCALE GENOMIC DNA]</scope>
    <source>
        <strain evidence="5 6">TMW 1.1989</strain>
    </source>
</reference>
<dbReference type="AlphaFoldDB" id="A0A192GZG0"/>
<dbReference type="PANTHER" id="PTHR43214">
    <property type="entry name" value="TWO-COMPONENT RESPONSE REGULATOR"/>
    <property type="match status" value="1"/>
</dbReference>
<dbReference type="Pfam" id="PF00196">
    <property type="entry name" value="GerE"/>
    <property type="match status" value="1"/>
</dbReference>
<keyword evidence="3" id="KW-0238">DNA-binding</keyword>
<dbReference type="EMBL" id="CP014873">
    <property type="protein sequence ID" value="ANK61377.1"/>
    <property type="molecule type" value="Genomic_DNA"/>
</dbReference>
<dbReference type="PROSITE" id="PS50110">
    <property type="entry name" value="RESPONSE_REGULATORY"/>
    <property type="match status" value="1"/>
</dbReference>
<dbReference type="PANTHER" id="PTHR43214:SF37">
    <property type="entry name" value="TRANSCRIPTIONAL REGULATORY PROTEIN YDFI"/>
    <property type="match status" value="1"/>
</dbReference>
<dbReference type="InterPro" id="IPR016032">
    <property type="entry name" value="Sig_transdc_resp-reg_C-effctor"/>
</dbReference>
<dbReference type="InterPro" id="IPR001789">
    <property type="entry name" value="Sig_transdc_resp-reg_receiver"/>
</dbReference>
<dbReference type="SUPFAM" id="SSF46894">
    <property type="entry name" value="C-terminal effector domain of the bipartite response regulators"/>
    <property type="match status" value="1"/>
</dbReference>
<sequence length="201" mass="22421">MIVDNHPVFREGLKAVFAGNSKFKIVAEAENGQLALQKLNTVAVDIMLLDVRMPVLDGISTLERVKRQFPKIKVCILTTYDDVKVFNEAMALKADSFLLKYASSQTIFQTIQDTMNGKLIVSPDLLRNAVDSRSLGYSLSNEDLDILTKVAKGEHNFEIAQELHFSERTIKGYLTNIYNKLGVTSRAGAVAKAMQLELIRL</sequence>
<keyword evidence="6" id="KW-1185">Reference proteome</keyword>
<dbReference type="InterPro" id="IPR039420">
    <property type="entry name" value="WalR-like"/>
</dbReference>
<dbReference type="InterPro" id="IPR000792">
    <property type="entry name" value="Tscrpt_reg_LuxR_C"/>
</dbReference>
<keyword evidence="2" id="KW-0805">Transcription regulation</keyword>
<dbReference type="GO" id="GO:0000160">
    <property type="term" value="P:phosphorelay signal transduction system"/>
    <property type="evidence" value="ECO:0007669"/>
    <property type="project" value="InterPro"/>
</dbReference>
<dbReference type="Proteomes" id="UP000078582">
    <property type="component" value="Chromosome"/>
</dbReference>
<dbReference type="Pfam" id="PF00072">
    <property type="entry name" value="Response_reg"/>
    <property type="match status" value="1"/>
</dbReference>
<dbReference type="PROSITE" id="PS50043">
    <property type="entry name" value="HTH_LUXR_2"/>
    <property type="match status" value="1"/>
</dbReference>
<dbReference type="InterPro" id="IPR011006">
    <property type="entry name" value="CheY-like_superfamily"/>
</dbReference>
<dbReference type="KEGG" id="lbt:AYR52_00920"/>
<evidence type="ECO:0000256" key="2">
    <source>
        <dbReference type="ARBA" id="ARBA00023015"/>
    </source>
</evidence>
<dbReference type="InterPro" id="IPR058245">
    <property type="entry name" value="NreC/VraR/RcsB-like_REC"/>
</dbReference>
<proteinExistence type="predicted"/>
<accession>A0A192GZG0</accession>
<protein>
    <submittedName>
        <fullName evidence="5">Uncharacterized protein</fullName>
    </submittedName>
</protein>